<name>A0ACC0WPI9_9STRA</name>
<reference evidence="1 2" key="1">
    <citation type="journal article" date="2022" name="bioRxiv">
        <title>The genome of the oomycete Peronosclerospora sorghi, a cosmopolitan pathogen of maize and sorghum, is inflated with dispersed pseudogenes.</title>
        <authorList>
            <person name="Fletcher K."/>
            <person name="Martin F."/>
            <person name="Isakeit T."/>
            <person name="Cavanaugh K."/>
            <person name="Magill C."/>
            <person name="Michelmore R."/>
        </authorList>
    </citation>
    <scope>NUCLEOTIDE SEQUENCE [LARGE SCALE GENOMIC DNA]</scope>
    <source>
        <strain evidence="1">P6</strain>
    </source>
</reference>
<gene>
    <name evidence="1" type="ORF">PsorP6_002232</name>
</gene>
<organism evidence="1 2">
    <name type="scientific">Peronosclerospora sorghi</name>
    <dbReference type="NCBI Taxonomy" id="230839"/>
    <lineage>
        <taxon>Eukaryota</taxon>
        <taxon>Sar</taxon>
        <taxon>Stramenopiles</taxon>
        <taxon>Oomycota</taxon>
        <taxon>Peronosporomycetes</taxon>
        <taxon>Peronosporales</taxon>
        <taxon>Peronosporaceae</taxon>
        <taxon>Peronosclerospora</taxon>
    </lineage>
</organism>
<dbReference type="EMBL" id="CM047580">
    <property type="protein sequence ID" value="KAI9920684.1"/>
    <property type="molecule type" value="Genomic_DNA"/>
</dbReference>
<accession>A0ACC0WPI9</accession>
<keyword evidence="2" id="KW-1185">Reference proteome</keyword>
<protein>
    <submittedName>
        <fullName evidence="1">Uncharacterized protein</fullName>
    </submittedName>
</protein>
<dbReference type="Proteomes" id="UP001163321">
    <property type="component" value="Chromosome 1"/>
</dbReference>
<sequence length="183" mass="21393">MSRPKSDRKCETLEEMMRFYALMKDISLQDAPVKSALWGTFRGLRRFRLPKKFFRLRGSLNKHRQKCFSTLAPVPLGTVRRQAILSLQDFVGVLRHCEISLDDRHAYMSKHKALMLLNMIPRKMGELHKNMLNDDTLMDELNGVHMAPSEPDNDKFLDEVKHAVCWFVQKQTLVPLEDHVMKL</sequence>
<proteinExistence type="predicted"/>
<evidence type="ECO:0000313" key="1">
    <source>
        <dbReference type="EMBL" id="KAI9920684.1"/>
    </source>
</evidence>
<evidence type="ECO:0000313" key="2">
    <source>
        <dbReference type="Proteomes" id="UP001163321"/>
    </source>
</evidence>
<comment type="caution">
    <text evidence="1">The sequence shown here is derived from an EMBL/GenBank/DDBJ whole genome shotgun (WGS) entry which is preliminary data.</text>
</comment>